<dbReference type="PATRIC" id="fig|1620.3.peg.384"/>
<feature type="transmembrane region" description="Helical" evidence="1">
    <location>
        <begin position="39"/>
        <end position="56"/>
    </location>
</feature>
<evidence type="ECO:0000313" key="2">
    <source>
        <dbReference type="EMBL" id="KRN76870.1"/>
    </source>
</evidence>
<dbReference type="EMBL" id="JQCD01000024">
    <property type="protein sequence ID" value="KRN76870.1"/>
    <property type="molecule type" value="Genomic_DNA"/>
</dbReference>
<keyword evidence="1" id="KW-1133">Transmembrane helix</keyword>
<dbReference type="AlphaFoldDB" id="A0A0R2JLW9"/>
<accession>A0A0R2JLW9</accession>
<protein>
    <submittedName>
        <fullName evidence="2">Uncharacterized protein</fullName>
    </submittedName>
</protein>
<evidence type="ECO:0000313" key="3">
    <source>
        <dbReference type="Proteomes" id="UP000051673"/>
    </source>
</evidence>
<reference evidence="2 3" key="1">
    <citation type="journal article" date="2015" name="Genome Announc.">
        <title>Expanding the biotechnology potential of lactobacilli through comparative genomics of 213 strains and associated genera.</title>
        <authorList>
            <person name="Sun Z."/>
            <person name="Harris H.M."/>
            <person name="McCann A."/>
            <person name="Guo C."/>
            <person name="Argimon S."/>
            <person name="Zhang W."/>
            <person name="Yang X."/>
            <person name="Jeffery I.B."/>
            <person name="Cooney J.C."/>
            <person name="Kagawa T.F."/>
            <person name="Liu W."/>
            <person name="Song Y."/>
            <person name="Salvetti E."/>
            <person name="Wrobel A."/>
            <person name="Rasinkangas P."/>
            <person name="Parkhill J."/>
            <person name="Rea M.C."/>
            <person name="O'Sullivan O."/>
            <person name="Ritari J."/>
            <person name="Douillard F.P."/>
            <person name="Paul Ross R."/>
            <person name="Yang R."/>
            <person name="Briner A.E."/>
            <person name="Felis G.E."/>
            <person name="de Vos W.M."/>
            <person name="Barrangou R."/>
            <person name="Klaenhammer T.R."/>
            <person name="Caufield P.W."/>
            <person name="Cui Y."/>
            <person name="Zhang H."/>
            <person name="O'Toole P.W."/>
        </authorList>
    </citation>
    <scope>NUCLEOTIDE SEQUENCE [LARGE SCALE GENOMIC DNA]</scope>
    <source>
        <strain evidence="2 3">DSM 20014</strain>
    </source>
</reference>
<keyword evidence="3" id="KW-1185">Reference proteome</keyword>
<keyword evidence="1" id="KW-0812">Transmembrane</keyword>
<feature type="transmembrane region" description="Helical" evidence="1">
    <location>
        <begin position="12"/>
        <end position="33"/>
    </location>
</feature>
<comment type="caution">
    <text evidence="2">The sequence shown here is derived from an EMBL/GenBank/DDBJ whole genome shotgun (WGS) entry which is preliminary data.</text>
</comment>
<gene>
    <name evidence="2" type="ORF">IV67_GL000379</name>
</gene>
<name>A0A0R2JLW9_9LACO</name>
<dbReference type="STRING" id="1620.IV67_GL000379"/>
<sequence length="61" mass="6631">MMGRKRKAILGAILPIGVVLFWLVLFLTGNISLTSIGDIVSPLLLFVGLIFLYADGEARVK</sequence>
<organism evidence="2 3">
    <name type="scientific">Weissella minor</name>
    <dbReference type="NCBI Taxonomy" id="1620"/>
    <lineage>
        <taxon>Bacteria</taxon>
        <taxon>Bacillati</taxon>
        <taxon>Bacillota</taxon>
        <taxon>Bacilli</taxon>
        <taxon>Lactobacillales</taxon>
        <taxon>Lactobacillaceae</taxon>
        <taxon>Weissella</taxon>
    </lineage>
</organism>
<keyword evidence="1" id="KW-0472">Membrane</keyword>
<proteinExistence type="predicted"/>
<dbReference type="Proteomes" id="UP000051673">
    <property type="component" value="Unassembled WGS sequence"/>
</dbReference>
<evidence type="ECO:0000256" key="1">
    <source>
        <dbReference type="SAM" id="Phobius"/>
    </source>
</evidence>